<accession>A0A9D9EEV2</accession>
<organism evidence="10 11">
    <name type="scientific">Candidatus Enterocola intestinipullorum</name>
    <dbReference type="NCBI Taxonomy" id="2840783"/>
    <lineage>
        <taxon>Bacteria</taxon>
        <taxon>Pseudomonadati</taxon>
        <taxon>Bacteroidota</taxon>
        <taxon>Bacteroidia</taxon>
        <taxon>Bacteroidales</taxon>
        <taxon>Candidatus Enterocola</taxon>
    </lineage>
</organism>
<evidence type="ECO:0000256" key="4">
    <source>
        <dbReference type="ARBA" id="ARBA00022989"/>
    </source>
</evidence>
<dbReference type="GO" id="GO:0022857">
    <property type="term" value="F:transmembrane transporter activity"/>
    <property type="evidence" value="ECO:0007669"/>
    <property type="project" value="TreeGrafter"/>
</dbReference>
<feature type="transmembrane region" description="Helical" evidence="7">
    <location>
        <begin position="25"/>
        <end position="45"/>
    </location>
</feature>
<reference evidence="10" key="2">
    <citation type="journal article" date="2021" name="PeerJ">
        <title>Extensive microbial diversity within the chicken gut microbiome revealed by metagenomics and culture.</title>
        <authorList>
            <person name="Gilroy R."/>
            <person name="Ravi A."/>
            <person name="Getino M."/>
            <person name="Pursley I."/>
            <person name="Horton D.L."/>
            <person name="Alikhan N.F."/>
            <person name="Baker D."/>
            <person name="Gharbi K."/>
            <person name="Hall N."/>
            <person name="Watson M."/>
            <person name="Adriaenssens E.M."/>
            <person name="Foster-Nyarko E."/>
            <person name="Jarju S."/>
            <person name="Secka A."/>
            <person name="Antonio M."/>
            <person name="Oren A."/>
            <person name="Chaudhuri R.R."/>
            <person name="La Ragione R."/>
            <person name="Hildebrand F."/>
            <person name="Pallen M.J."/>
        </authorList>
    </citation>
    <scope>NUCLEOTIDE SEQUENCE</scope>
    <source>
        <strain evidence="10">D3-1215</strain>
    </source>
</reference>
<dbReference type="EMBL" id="JADIMR010000047">
    <property type="protein sequence ID" value="MBO8446736.1"/>
    <property type="molecule type" value="Genomic_DNA"/>
</dbReference>
<keyword evidence="3 7" id="KW-0812">Transmembrane</keyword>
<evidence type="ECO:0000256" key="1">
    <source>
        <dbReference type="ARBA" id="ARBA00004651"/>
    </source>
</evidence>
<proteinExistence type="inferred from homology"/>
<evidence type="ECO:0000256" key="2">
    <source>
        <dbReference type="ARBA" id="ARBA00022475"/>
    </source>
</evidence>
<dbReference type="PANTHER" id="PTHR30572">
    <property type="entry name" value="MEMBRANE COMPONENT OF TRANSPORTER-RELATED"/>
    <property type="match status" value="1"/>
</dbReference>
<comment type="subcellular location">
    <subcellularLocation>
        <location evidence="1">Cell membrane</location>
        <topology evidence="1">Multi-pass membrane protein</topology>
    </subcellularLocation>
</comment>
<dbReference type="AlphaFoldDB" id="A0A9D9EEV2"/>
<feature type="transmembrane region" description="Helical" evidence="7">
    <location>
        <begin position="386"/>
        <end position="403"/>
    </location>
</feature>
<evidence type="ECO:0000259" key="9">
    <source>
        <dbReference type="Pfam" id="PF12704"/>
    </source>
</evidence>
<evidence type="ECO:0000256" key="5">
    <source>
        <dbReference type="ARBA" id="ARBA00023136"/>
    </source>
</evidence>
<feature type="transmembrane region" description="Helical" evidence="7">
    <location>
        <begin position="287"/>
        <end position="312"/>
    </location>
</feature>
<evidence type="ECO:0000256" key="7">
    <source>
        <dbReference type="SAM" id="Phobius"/>
    </source>
</evidence>
<evidence type="ECO:0000259" key="8">
    <source>
        <dbReference type="Pfam" id="PF02687"/>
    </source>
</evidence>
<dbReference type="PANTHER" id="PTHR30572:SF4">
    <property type="entry name" value="ABC TRANSPORTER PERMEASE YTRF"/>
    <property type="match status" value="1"/>
</dbReference>
<comment type="caution">
    <text evidence="10">The sequence shown here is derived from an EMBL/GenBank/DDBJ whole genome shotgun (WGS) entry which is preliminary data.</text>
</comment>
<sequence>MTRFFDFDFFNEVWHTITKNRGRSFLTAFGVFWGILIFVLLKGAGDSIELKIYSLFSDQARNFMVVFTGPTTEPYDGFQSGRVPEFHNNDMEAIKREIPQITTVLPVIYSSLGDKKLLHADRTYDEAAFIGIDQNMKELNPPNILKGRYLNHIDVMEYRKVCLIGERVCNALYTADEEPVGSIIWIGSSAYQVVGVVSDKGTLTMMLDYPNSVLIPYTTMQKIYGYGDKISNVGIALPSGQDEVEEQVKQVLRAHCHVSPTDRGGLYFFSTKEMFDLFSSLFFGINFLTYLVGIGTLLCGMVGVSNIMLVTVRERTQEIGVKRALGATPFSIIIQIVTESLVLALLAGLAGIVVGVGILSLADFVLQHLDLAEFGKFQLQLQLDSAVTAVLIIAFMGMAAGLLPSFRAVKIKAIDALRDE</sequence>
<reference evidence="10" key="1">
    <citation type="submission" date="2020-10" db="EMBL/GenBank/DDBJ databases">
        <authorList>
            <person name="Gilroy R."/>
        </authorList>
    </citation>
    <scope>NUCLEOTIDE SEQUENCE</scope>
    <source>
        <strain evidence="10">D3-1215</strain>
    </source>
</reference>
<feature type="domain" description="MacB-like periplasmic core" evidence="9">
    <location>
        <begin position="24"/>
        <end position="250"/>
    </location>
</feature>
<dbReference type="Proteomes" id="UP000823637">
    <property type="component" value="Unassembled WGS sequence"/>
</dbReference>
<dbReference type="Pfam" id="PF12704">
    <property type="entry name" value="MacB_PCD"/>
    <property type="match status" value="1"/>
</dbReference>
<evidence type="ECO:0000256" key="3">
    <source>
        <dbReference type="ARBA" id="ARBA00022692"/>
    </source>
</evidence>
<evidence type="ECO:0000313" key="10">
    <source>
        <dbReference type="EMBL" id="MBO8446736.1"/>
    </source>
</evidence>
<evidence type="ECO:0000313" key="11">
    <source>
        <dbReference type="Proteomes" id="UP000823637"/>
    </source>
</evidence>
<evidence type="ECO:0000256" key="6">
    <source>
        <dbReference type="ARBA" id="ARBA00038076"/>
    </source>
</evidence>
<dbReference type="InterPro" id="IPR025857">
    <property type="entry name" value="MacB_PCD"/>
</dbReference>
<keyword evidence="5 7" id="KW-0472">Membrane</keyword>
<dbReference type="InterPro" id="IPR003838">
    <property type="entry name" value="ABC3_permease_C"/>
</dbReference>
<feature type="transmembrane region" description="Helical" evidence="7">
    <location>
        <begin position="341"/>
        <end position="366"/>
    </location>
</feature>
<comment type="similarity">
    <text evidence="6">Belongs to the ABC-4 integral membrane protein family.</text>
</comment>
<gene>
    <name evidence="10" type="ORF">IAC32_03190</name>
</gene>
<dbReference type="InterPro" id="IPR050250">
    <property type="entry name" value="Macrolide_Exporter_MacB"/>
</dbReference>
<dbReference type="GO" id="GO:0005886">
    <property type="term" value="C:plasma membrane"/>
    <property type="evidence" value="ECO:0007669"/>
    <property type="project" value="UniProtKB-SubCell"/>
</dbReference>
<keyword evidence="2" id="KW-1003">Cell membrane</keyword>
<dbReference type="Pfam" id="PF02687">
    <property type="entry name" value="FtsX"/>
    <property type="match status" value="1"/>
</dbReference>
<name>A0A9D9EEV2_9BACT</name>
<feature type="domain" description="ABC3 transporter permease C-terminal" evidence="8">
    <location>
        <begin position="291"/>
        <end position="412"/>
    </location>
</feature>
<protein>
    <submittedName>
        <fullName evidence="10">ABC transporter permease</fullName>
    </submittedName>
</protein>
<keyword evidence="4 7" id="KW-1133">Transmembrane helix</keyword>